<keyword evidence="1" id="KW-0812">Transmembrane</keyword>
<evidence type="ECO:0000313" key="2">
    <source>
        <dbReference type="EMBL" id="QDQ27216.1"/>
    </source>
</evidence>
<feature type="transmembrane region" description="Helical" evidence="1">
    <location>
        <begin position="20"/>
        <end position="46"/>
    </location>
</feature>
<protein>
    <submittedName>
        <fullName evidence="2">Uncharacterized protein</fullName>
    </submittedName>
</protein>
<dbReference type="KEGG" id="cari:FNU76_13060"/>
<evidence type="ECO:0000256" key="1">
    <source>
        <dbReference type="SAM" id="Phobius"/>
    </source>
</evidence>
<name>A0A516SGD0_9NEIS</name>
<dbReference type="EMBL" id="CP041730">
    <property type="protein sequence ID" value="QDQ27216.1"/>
    <property type="molecule type" value="Genomic_DNA"/>
</dbReference>
<evidence type="ECO:0000313" key="3">
    <source>
        <dbReference type="Proteomes" id="UP000317550"/>
    </source>
</evidence>
<keyword evidence="1" id="KW-1133">Transmembrane helix</keyword>
<reference evidence="3" key="1">
    <citation type="submission" date="2019-07" db="EMBL/GenBank/DDBJ databases">
        <title>Chitinimonas sp. nov., isolated from Ny-Alesund, arctica soil.</title>
        <authorList>
            <person name="Xu Q."/>
            <person name="Peng F."/>
        </authorList>
    </citation>
    <scope>NUCLEOTIDE SEQUENCE [LARGE SCALE GENOMIC DNA]</scope>
    <source>
        <strain evidence="3">R3-44</strain>
    </source>
</reference>
<dbReference type="AlphaFoldDB" id="A0A516SGD0"/>
<keyword evidence="3" id="KW-1185">Reference proteome</keyword>
<accession>A0A516SGD0</accession>
<keyword evidence="1" id="KW-0472">Membrane</keyword>
<sequence>MRLVRRFIPAPGSVVWQLAISYWLLAIGYWLLAIGYWLLAIGYWLLASYYNFVIRIFNAECETEIVPALVRRNYRRHQKRSVNTK</sequence>
<proteinExistence type="predicted"/>
<dbReference type="Proteomes" id="UP000317550">
    <property type="component" value="Chromosome"/>
</dbReference>
<gene>
    <name evidence="2" type="ORF">FNU76_13060</name>
</gene>
<organism evidence="2 3">
    <name type="scientific">Chitinimonas arctica</name>
    <dbReference type="NCBI Taxonomy" id="2594795"/>
    <lineage>
        <taxon>Bacteria</taxon>
        <taxon>Pseudomonadati</taxon>
        <taxon>Pseudomonadota</taxon>
        <taxon>Betaproteobacteria</taxon>
        <taxon>Neisseriales</taxon>
        <taxon>Chitinibacteraceae</taxon>
        <taxon>Chitinimonas</taxon>
    </lineage>
</organism>